<dbReference type="KEGG" id="ssck:SPSK_01117"/>
<protein>
    <submittedName>
        <fullName evidence="3">Uncharacterized protein</fullName>
    </submittedName>
</protein>
<keyword evidence="1" id="KW-0175">Coiled coil</keyword>
<feature type="coiled-coil region" evidence="1">
    <location>
        <begin position="142"/>
        <end position="176"/>
    </location>
</feature>
<accession>A0A0F2LWI5</accession>
<dbReference type="EMBL" id="AXCR01000011">
    <property type="protein sequence ID" value="KJR81194.1"/>
    <property type="molecule type" value="Genomic_DNA"/>
</dbReference>
<evidence type="ECO:0000313" key="4">
    <source>
        <dbReference type="Proteomes" id="UP000033710"/>
    </source>
</evidence>
<comment type="caution">
    <text evidence="3">The sequence shown here is derived from an EMBL/GenBank/DDBJ whole genome shotgun (WGS) entry which is preliminary data.</text>
</comment>
<feature type="compositionally biased region" description="Acidic residues" evidence="2">
    <location>
        <begin position="365"/>
        <end position="389"/>
    </location>
</feature>
<organism evidence="3 4">
    <name type="scientific">Sporothrix schenckii 1099-18</name>
    <dbReference type="NCBI Taxonomy" id="1397361"/>
    <lineage>
        <taxon>Eukaryota</taxon>
        <taxon>Fungi</taxon>
        <taxon>Dikarya</taxon>
        <taxon>Ascomycota</taxon>
        <taxon>Pezizomycotina</taxon>
        <taxon>Sordariomycetes</taxon>
        <taxon>Sordariomycetidae</taxon>
        <taxon>Ophiostomatales</taxon>
        <taxon>Ophiostomataceae</taxon>
        <taxon>Sporothrix</taxon>
    </lineage>
</organism>
<evidence type="ECO:0000256" key="1">
    <source>
        <dbReference type="SAM" id="Coils"/>
    </source>
</evidence>
<evidence type="ECO:0000313" key="3">
    <source>
        <dbReference type="EMBL" id="KJR81194.1"/>
    </source>
</evidence>
<sequence length="540" mass="58827">MGSMPFDFDPLTMNFPALTLQCLRAQPTLFASTQIPTPMSWSTTPPGESQFEALKSFFREEFRKWRVKCAAATTAQYDDLKYPPSPQFRHLDRREAVERAERSADALEQEASKHLEVAFRSWEELSNERQSELWTLELARGIANKQIEIDKLKEAQSGLRQEASSLKIQIEQLNRLQQPREFKLVPPTHIPMDEKILFELQDAAVSQRSRGVGLNINDRHSDLSTIVATAIGRWKKVVVSTRTSGPGMGAQRSLGTPTTTISVASSALGNANQVVLAPPATAPSTPSLCSPVQTRTNIHTLSQPSARNPEPSTKQSAAGAPSSALGRRVTKPHTRARPEVLSPNRPGAGNCGVDDRRQNATCGQDEVDEDDGEEEDEVEDDGHEGEEGTSDNRRTPKSTKLAVQVSTTQAPVDALTDKNSEVEERDDENEGASDKDADAEMEDGDEFAHMHTPISRGVSANGEASATQAPTTVSQFKISTARTAAQRIPRTTGVSGAGLINASRSMPNINVPIHGHHKDQNTAADMLSMNTLGGDAMYMD</sequence>
<dbReference type="OrthoDB" id="3905365at2759"/>
<dbReference type="RefSeq" id="XP_016583870.1">
    <property type="nucleotide sequence ID" value="XM_016728048.1"/>
</dbReference>
<name>A0A0F2LWI5_SPOSC</name>
<dbReference type="AlphaFoldDB" id="A0A0F2LWI5"/>
<reference evidence="3 4" key="1">
    <citation type="journal article" date="2014" name="BMC Genomics">
        <title>Comparative genomics of the major fungal agents of human and animal Sporotrichosis: Sporothrix schenckii and Sporothrix brasiliensis.</title>
        <authorList>
            <person name="Teixeira M.M."/>
            <person name="de Almeida L.G."/>
            <person name="Kubitschek-Barreira P."/>
            <person name="Alves F.L."/>
            <person name="Kioshima E.S."/>
            <person name="Abadio A.K."/>
            <person name="Fernandes L."/>
            <person name="Derengowski L.S."/>
            <person name="Ferreira K.S."/>
            <person name="Souza R.C."/>
            <person name="Ruiz J.C."/>
            <person name="de Andrade N.C."/>
            <person name="Paes H.C."/>
            <person name="Nicola A.M."/>
            <person name="Albuquerque P."/>
            <person name="Gerber A.L."/>
            <person name="Martins V.P."/>
            <person name="Peconick L.D."/>
            <person name="Neto A.V."/>
            <person name="Chaucanez C.B."/>
            <person name="Silva P.A."/>
            <person name="Cunha O.L."/>
            <person name="de Oliveira F.F."/>
            <person name="dos Santos T.C."/>
            <person name="Barros A.L."/>
            <person name="Soares M.A."/>
            <person name="de Oliveira L.M."/>
            <person name="Marini M.M."/>
            <person name="Villalobos-Duno H."/>
            <person name="Cunha M.M."/>
            <person name="de Hoog S."/>
            <person name="da Silveira J.F."/>
            <person name="Henrissat B."/>
            <person name="Nino-Vega G.A."/>
            <person name="Cisalpino P.S."/>
            <person name="Mora-Montes H.M."/>
            <person name="Almeida S.R."/>
            <person name="Stajich J.E."/>
            <person name="Lopes-Bezerra L.M."/>
            <person name="Vasconcelos A.T."/>
            <person name="Felipe M.S."/>
        </authorList>
    </citation>
    <scope>NUCLEOTIDE SEQUENCE [LARGE SCALE GENOMIC DNA]</scope>
    <source>
        <strain evidence="3 4">1099-18</strain>
    </source>
</reference>
<evidence type="ECO:0000256" key="2">
    <source>
        <dbReference type="SAM" id="MobiDB-lite"/>
    </source>
</evidence>
<feature type="coiled-coil region" evidence="1">
    <location>
        <begin position="90"/>
        <end position="117"/>
    </location>
</feature>
<gene>
    <name evidence="3" type="ORF">SPSK_01117</name>
</gene>
<dbReference type="VEuPathDB" id="FungiDB:SPSK_01117"/>
<feature type="region of interest" description="Disordered" evidence="2">
    <location>
        <begin position="301"/>
        <end position="438"/>
    </location>
</feature>
<feature type="compositionally biased region" description="Polar residues" evidence="2">
    <location>
        <begin position="301"/>
        <end position="316"/>
    </location>
</feature>
<dbReference type="GeneID" id="27663325"/>
<dbReference type="Proteomes" id="UP000033710">
    <property type="component" value="Unassembled WGS sequence"/>
</dbReference>
<proteinExistence type="predicted"/>
<reference evidence="3 4" key="2">
    <citation type="journal article" date="2015" name="Eukaryot. Cell">
        <title>Asexual propagation of a virulent clone complex in a human and feline outbreak of sporotrichosis.</title>
        <authorList>
            <person name="Teixeira Mde M."/>
            <person name="Rodrigues A.M."/>
            <person name="Tsui C.K."/>
            <person name="de Almeida L.G."/>
            <person name="Van Diepeningen A.D."/>
            <person name="van den Ende B.G."/>
            <person name="Fernandes G.F."/>
            <person name="Kano R."/>
            <person name="Hamelin R.C."/>
            <person name="Lopes-Bezerra L.M."/>
            <person name="Vasconcelos A.T."/>
            <person name="de Hoog S."/>
            <person name="de Camargo Z.P."/>
            <person name="Felipe M.S."/>
        </authorList>
    </citation>
    <scope>NUCLEOTIDE SEQUENCE [LARGE SCALE GENOMIC DNA]</scope>
    <source>
        <strain evidence="3 4">1099-18</strain>
    </source>
</reference>